<reference evidence="2" key="1">
    <citation type="submission" date="2022-11" db="EMBL/GenBank/DDBJ databases">
        <authorList>
            <person name="Petersen C."/>
        </authorList>
    </citation>
    <scope>NUCLEOTIDE SEQUENCE</scope>
    <source>
        <strain evidence="2">IBT 20477</strain>
    </source>
</reference>
<gene>
    <name evidence="2" type="ORF">N7449_003142</name>
</gene>
<protein>
    <submittedName>
        <fullName evidence="2">Uncharacterized protein</fullName>
    </submittedName>
</protein>
<dbReference type="EMBL" id="JAPQKQ010000002">
    <property type="protein sequence ID" value="KAJ5208763.1"/>
    <property type="molecule type" value="Genomic_DNA"/>
</dbReference>
<sequence length="74" mass="7987">MPQTHAAAGKRPEVEDDPSGDNEPKLTSSKRQKRGKYVSKACVMAHSLVHHARLVDGIAASEPLICAADPLELR</sequence>
<dbReference type="AlphaFoldDB" id="A0A9W9MWU0"/>
<evidence type="ECO:0000256" key="1">
    <source>
        <dbReference type="SAM" id="MobiDB-lite"/>
    </source>
</evidence>
<keyword evidence="3" id="KW-1185">Reference proteome</keyword>
<evidence type="ECO:0000313" key="3">
    <source>
        <dbReference type="Proteomes" id="UP001150942"/>
    </source>
</evidence>
<reference evidence="2" key="2">
    <citation type="journal article" date="2023" name="IMA Fungus">
        <title>Comparative genomic study of the Penicillium genus elucidates a diverse pangenome and 15 lateral gene transfer events.</title>
        <authorList>
            <person name="Petersen C."/>
            <person name="Sorensen T."/>
            <person name="Nielsen M.R."/>
            <person name="Sondergaard T.E."/>
            <person name="Sorensen J.L."/>
            <person name="Fitzpatrick D.A."/>
            <person name="Frisvad J.C."/>
            <person name="Nielsen K.L."/>
        </authorList>
    </citation>
    <scope>NUCLEOTIDE SEQUENCE</scope>
    <source>
        <strain evidence="2">IBT 20477</strain>
    </source>
</reference>
<proteinExistence type="predicted"/>
<comment type="caution">
    <text evidence="2">The sequence shown here is derived from an EMBL/GenBank/DDBJ whole genome shotgun (WGS) entry which is preliminary data.</text>
</comment>
<evidence type="ECO:0000313" key="2">
    <source>
        <dbReference type="EMBL" id="KAJ5208763.1"/>
    </source>
</evidence>
<name>A0A9W9MWU0_9EURO</name>
<feature type="region of interest" description="Disordered" evidence="1">
    <location>
        <begin position="1"/>
        <end position="36"/>
    </location>
</feature>
<dbReference type="Proteomes" id="UP001150942">
    <property type="component" value="Unassembled WGS sequence"/>
</dbReference>
<accession>A0A9W9MWU0</accession>
<organism evidence="2 3">
    <name type="scientific">Penicillium cf. viridicatum</name>
    <dbReference type="NCBI Taxonomy" id="2972119"/>
    <lineage>
        <taxon>Eukaryota</taxon>
        <taxon>Fungi</taxon>
        <taxon>Dikarya</taxon>
        <taxon>Ascomycota</taxon>
        <taxon>Pezizomycotina</taxon>
        <taxon>Eurotiomycetes</taxon>
        <taxon>Eurotiomycetidae</taxon>
        <taxon>Eurotiales</taxon>
        <taxon>Aspergillaceae</taxon>
        <taxon>Penicillium</taxon>
    </lineage>
</organism>